<evidence type="ECO:0000256" key="7">
    <source>
        <dbReference type="ARBA" id="ARBA00022989"/>
    </source>
</evidence>
<evidence type="ECO:0000256" key="4">
    <source>
        <dbReference type="ARBA" id="ARBA00022617"/>
    </source>
</evidence>
<evidence type="ECO:0000313" key="14">
    <source>
        <dbReference type="EMBL" id="KEQ70163.1"/>
    </source>
</evidence>
<dbReference type="InterPro" id="IPR036396">
    <property type="entry name" value="Cyt_P450_sf"/>
</dbReference>
<evidence type="ECO:0000256" key="1">
    <source>
        <dbReference type="ARBA" id="ARBA00001971"/>
    </source>
</evidence>
<dbReference type="PRINTS" id="PR00463">
    <property type="entry name" value="EP450I"/>
</dbReference>
<dbReference type="GO" id="GO:0020037">
    <property type="term" value="F:heme binding"/>
    <property type="evidence" value="ECO:0007669"/>
    <property type="project" value="InterPro"/>
</dbReference>
<evidence type="ECO:0000256" key="6">
    <source>
        <dbReference type="ARBA" id="ARBA00022723"/>
    </source>
</evidence>
<keyword evidence="15" id="KW-1185">Reference proteome</keyword>
<dbReference type="AlphaFoldDB" id="A0A074WB54"/>
<dbReference type="STRING" id="1043004.A0A074WB54"/>
<dbReference type="InterPro" id="IPR002401">
    <property type="entry name" value="Cyt_P450_E_grp-I"/>
</dbReference>
<evidence type="ECO:0000313" key="15">
    <source>
        <dbReference type="Proteomes" id="UP000027730"/>
    </source>
</evidence>
<accession>A0A074WB54</accession>
<dbReference type="Gene3D" id="1.10.630.10">
    <property type="entry name" value="Cytochrome P450"/>
    <property type="match status" value="1"/>
</dbReference>
<evidence type="ECO:0000256" key="9">
    <source>
        <dbReference type="ARBA" id="ARBA00023004"/>
    </source>
</evidence>
<dbReference type="GO" id="GO:0004497">
    <property type="term" value="F:monooxygenase activity"/>
    <property type="evidence" value="ECO:0007669"/>
    <property type="project" value="UniProtKB-KW"/>
</dbReference>
<keyword evidence="7" id="KW-1133">Transmembrane helix</keyword>
<dbReference type="GO" id="GO:0016705">
    <property type="term" value="F:oxidoreductase activity, acting on paired donors, with incorporation or reduction of molecular oxygen"/>
    <property type="evidence" value="ECO:0007669"/>
    <property type="project" value="InterPro"/>
</dbReference>
<dbReference type="GeneID" id="25415659"/>
<gene>
    <name evidence="14" type="ORF">M436DRAFT_75487</name>
</gene>
<name>A0A074WB54_9PEZI</name>
<dbReference type="GO" id="GO:0009403">
    <property type="term" value="P:toxin biosynthetic process"/>
    <property type="evidence" value="ECO:0007669"/>
    <property type="project" value="UniProtKB-ARBA"/>
</dbReference>
<dbReference type="OrthoDB" id="1470350at2759"/>
<keyword evidence="8 13" id="KW-0560">Oxidoreductase</keyword>
<organism evidence="14 15">
    <name type="scientific">Aureobasidium namibiae CBS 147.97</name>
    <dbReference type="NCBI Taxonomy" id="1043004"/>
    <lineage>
        <taxon>Eukaryota</taxon>
        <taxon>Fungi</taxon>
        <taxon>Dikarya</taxon>
        <taxon>Ascomycota</taxon>
        <taxon>Pezizomycotina</taxon>
        <taxon>Dothideomycetes</taxon>
        <taxon>Dothideomycetidae</taxon>
        <taxon>Dothideales</taxon>
        <taxon>Saccotheciaceae</taxon>
        <taxon>Aureobasidium</taxon>
    </lineage>
</organism>
<evidence type="ECO:0000256" key="11">
    <source>
        <dbReference type="ARBA" id="ARBA00023136"/>
    </source>
</evidence>
<evidence type="ECO:0000256" key="8">
    <source>
        <dbReference type="ARBA" id="ARBA00023002"/>
    </source>
</evidence>
<evidence type="ECO:0000256" key="12">
    <source>
        <dbReference type="PIRSR" id="PIRSR602401-1"/>
    </source>
</evidence>
<dbReference type="Proteomes" id="UP000027730">
    <property type="component" value="Unassembled WGS sequence"/>
</dbReference>
<evidence type="ECO:0000256" key="13">
    <source>
        <dbReference type="RuleBase" id="RU000461"/>
    </source>
</evidence>
<keyword evidence="11" id="KW-0472">Membrane</keyword>
<dbReference type="EMBL" id="KL584718">
    <property type="protein sequence ID" value="KEQ70163.1"/>
    <property type="molecule type" value="Genomic_DNA"/>
</dbReference>
<dbReference type="SUPFAM" id="SSF48264">
    <property type="entry name" value="Cytochrome P450"/>
    <property type="match status" value="1"/>
</dbReference>
<comment type="similarity">
    <text evidence="3 13">Belongs to the cytochrome P450 family.</text>
</comment>
<feature type="binding site" description="axial binding residue" evidence="12">
    <location>
        <position position="457"/>
    </location>
    <ligand>
        <name>heme</name>
        <dbReference type="ChEBI" id="CHEBI:30413"/>
    </ligand>
    <ligandPart>
        <name>Fe</name>
        <dbReference type="ChEBI" id="CHEBI:18248"/>
    </ligandPart>
</feature>
<keyword evidence="5" id="KW-0812">Transmembrane</keyword>
<dbReference type="GO" id="GO:0005506">
    <property type="term" value="F:iron ion binding"/>
    <property type="evidence" value="ECO:0007669"/>
    <property type="project" value="InterPro"/>
</dbReference>
<proteinExistence type="inferred from homology"/>
<evidence type="ECO:0000256" key="2">
    <source>
        <dbReference type="ARBA" id="ARBA00004167"/>
    </source>
</evidence>
<dbReference type="CDD" id="cd11058">
    <property type="entry name" value="CYP60B-like"/>
    <property type="match status" value="1"/>
</dbReference>
<reference evidence="14 15" key="1">
    <citation type="journal article" date="2014" name="BMC Genomics">
        <title>Genome sequencing of four Aureobasidium pullulans varieties: biotechnological potential, stress tolerance, and description of new species.</title>
        <authorList>
            <person name="Gostin Ar C."/>
            <person name="Ohm R.A."/>
            <person name="Kogej T."/>
            <person name="Sonjak S."/>
            <person name="Turk M."/>
            <person name="Zajc J."/>
            <person name="Zalar P."/>
            <person name="Grube M."/>
            <person name="Sun H."/>
            <person name="Han J."/>
            <person name="Sharma A."/>
            <person name="Chiniquy J."/>
            <person name="Ngan C.Y."/>
            <person name="Lipzen A."/>
            <person name="Barry K."/>
            <person name="Grigoriev I.V."/>
            <person name="Gunde-Cimerman N."/>
        </authorList>
    </citation>
    <scope>NUCLEOTIDE SEQUENCE [LARGE SCALE GENOMIC DNA]</scope>
    <source>
        <strain evidence="14 15">CBS 147.97</strain>
    </source>
</reference>
<evidence type="ECO:0000256" key="3">
    <source>
        <dbReference type="ARBA" id="ARBA00010617"/>
    </source>
</evidence>
<dbReference type="PRINTS" id="PR00385">
    <property type="entry name" value="P450"/>
</dbReference>
<dbReference type="InterPro" id="IPR017972">
    <property type="entry name" value="Cyt_P450_CS"/>
</dbReference>
<dbReference type="HOGENOM" id="CLU_001570_14_11_1"/>
<dbReference type="PANTHER" id="PTHR24305:SF210">
    <property type="entry name" value="CYTOCHROME P450 MONOOXYGENASE ASQL-RELATED"/>
    <property type="match status" value="1"/>
</dbReference>
<keyword evidence="4 12" id="KW-0349">Heme</keyword>
<keyword evidence="10 13" id="KW-0503">Monooxygenase</keyword>
<dbReference type="InterPro" id="IPR001128">
    <property type="entry name" value="Cyt_P450"/>
</dbReference>
<keyword evidence="6 12" id="KW-0479">Metal-binding</keyword>
<evidence type="ECO:0000256" key="10">
    <source>
        <dbReference type="ARBA" id="ARBA00023033"/>
    </source>
</evidence>
<dbReference type="InterPro" id="IPR050121">
    <property type="entry name" value="Cytochrome_P450_monoxygenase"/>
</dbReference>
<evidence type="ECO:0000256" key="5">
    <source>
        <dbReference type="ARBA" id="ARBA00022692"/>
    </source>
</evidence>
<keyword evidence="9 12" id="KW-0408">Iron</keyword>
<sequence length="512" mass="58062">MNLECIPLTAPALAWRMLALPIISYLVHQVAITAYDVWFGPLSKFPGPRLWAASNLPLIWMIWRGQDTKTKQRLHSQYGPVVRVSPTEISYIDAEANGKGLSGTNAWKEIYGHRLSGKRSFAKDRRLYAIPVNGTTSILSSDDSSHARQRRVLSHAFSDKALKEEEPLFKRWASLLAEKLEALSFTDAPIDLVAYYNYTTFDLMADLTFSESLHMLEGSEYSPWVATIFASIKSMTRLRAIRLLPGMTTLLNVLLGNAIRKKQVNHFKYSADRVDRRLAQTPSSPDLWSFVLKKAGQEGGMSLGEMHSNSAMFMIAGTETTATLLSGLTYHLLRNSATAQRLTRELRSAFAHDSEITIEALQQLPYLSACIEEGMRLYPPVPTGLPRQVPKGGAWICGEYIPEDVTVSVSQWATYHSESNFYDAESFIPERWLGEDARFEHDNHAAFQPFSVGPRNCIGRNLAYHECRLLLTEVFWKFDLALVDKSRDWTDQKVFSFWDKSPLWVQLRRAVR</sequence>
<dbReference type="RefSeq" id="XP_013424432.1">
    <property type="nucleotide sequence ID" value="XM_013568978.1"/>
</dbReference>
<comment type="subcellular location">
    <subcellularLocation>
        <location evidence="2">Membrane</location>
        <topology evidence="2">Single-pass membrane protein</topology>
    </subcellularLocation>
</comment>
<dbReference type="PROSITE" id="PS00086">
    <property type="entry name" value="CYTOCHROME_P450"/>
    <property type="match status" value="1"/>
</dbReference>
<protein>
    <submittedName>
        <fullName evidence="14">Cytochrome P450</fullName>
    </submittedName>
</protein>
<comment type="cofactor">
    <cofactor evidence="1 12">
        <name>heme</name>
        <dbReference type="ChEBI" id="CHEBI:30413"/>
    </cofactor>
</comment>
<dbReference type="Pfam" id="PF00067">
    <property type="entry name" value="p450"/>
    <property type="match status" value="1"/>
</dbReference>
<dbReference type="GO" id="GO:0016020">
    <property type="term" value="C:membrane"/>
    <property type="evidence" value="ECO:0007669"/>
    <property type="project" value="UniProtKB-SubCell"/>
</dbReference>
<dbReference type="FunFam" id="1.10.630.10:FF:000047">
    <property type="entry name" value="Cytochrome P450 monooxygenase"/>
    <property type="match status" value="1"/>
</dbReference>
<dbReference type="PANTHER" id="PTHR24305">
    <property type="entry name" value="CYTOCHROME P450"/>
    <property type="match status" value="1"/>
</dbReference>